<dbReference type="Pfam" id="PF00072">
    <property type="entry name" value="Response_reg"/>
    <property type="match status" value="1"/>
</dbReference>
<dbReference type="SMART" id="SM00388">
    <property type="entry name" value="HisKA"/>
    <property type="match status" value="1"/>
</dbReference>
<dbReference type="RefSeq" id="WP_054018548.1">
    <property type="nucleotide sequence ID" value="NZ_BBYR01000007.1"/>
</dbReference>
<dbReference type="GO" id="GO:0000155">
    <property type="term" value="F:phosphorelay sensor kinase activity"/>
    <property type="evidence" value="ECO:0007669"/>
    <property type="project" value="InterPro"/>
</dbReference>
<dbReference type="Gene3D" id="3.30.450.40">
    <property type="match status" value="1"/>
</dbReference>
<evidence type="ECO:0000256" key="5">
    <source>
        <dbReference type="ARBA" id="ARBA00022777"/>
    </source>
</evidence>
<reference evidence="11" key="1">
    <citation type="submission" date="2015-07" db="EMBL/GenBank/DDBJ databases">
        <title>Discovery of a poly(ethylene terephthalate assimilation.</title>
        <authorList>
            <person name="Yoshida S."/>
            <person name="Hiraga K."/>
            <person name="Takehana T."/>
            <person name="Taniguchi I."/>
            <person name="Yamaji H."/>
            <person name="Maeda Y."/>
            <person name="Toyohara K."/>
            <person name="Miyamoto K."/>
            <person name="Kimura Y."/>
            <person name="Oda K."/>
        </authorList>
    </citation>
    <scope>NUCLEOTIDE SEQUENCE [LARGE SCALE GENOMIC DNA]</scope>
    <source>
        <strain evidence="11">NBRC 110686 / TISTR 2288 / 201-F6</strain>
    </source>
</reference>
<keyword evidence="7" id="KW-0175">Coiled coil</keyword>
<dbReference type="SUPFAM" id="SSF52172">
    <property type="entry name" value="CheY-like"/>
    <property type="match status" value="1"/>
</dbReference>
<keyword evidence="5 10" id="KW-0418">Kinase</keyword>
<dbReference type="Pfam" id="PF00512">
    <property type="entry name" value="HisKA"/>
    <property type="match status" value="1"/>
</dbReference>
<protein>
    <recommendedName>
        <fullName evidence="2">histidine kinase</fullName>
        <ecNumber evidence="2">2.7.13.3</ecNumber>
    </recommendedName>
</protein>
<dbReference type="CDD" id="cd00082">
    <property type="entry name" value="HisKA"/>
    <property type="match status" value="1"/>
</dbReference>
<evidence type="ECO:0000256" key="3">
    <source>
        <dbReference type="ARBA" id="ARBA00022553"/>
    </source>
</evidence>
<dbReference type="InterPro" id="IPR003018">
    <property type="entry name" value="GAF"/>
</dbReference>
<dbReference type="CDD" id="cd17546">
    <property type="entry name" value="REC_hyHK_CKI1_RcsC-like"/>
    <property type="match status" value="1"/>
</dbReference>
<dbReference type="Pfam" id="PF01590">
    <property type="entry name" value="GAF"/>
    <property type="match status" value="1"/>
</dbReference>
<dbReference type="Gene3D" id="3.30.565.10">
    <property type="entry name" value="Histidine kinase-like ATPase, C-terminal domain"/>
    <property type="match status" value="1"/>
</dbReference>
<feature type="coiled-coil region" evidence="7">
    <location>
        <begin position="139"/>
        <end position="173"/>
    </location>
</feature>
<dbReference type="InterPro" id="IPR036890">
    <property type="entry name" value="HATPase_C_sf"/>
</dbReference>
<dbReference type="GO" id="GO:0000156">
    <property type="term" value="F:phosphorelay response regulator activity"/>
    <property type="evidence" value="ECO:0007669"/>
    <property type="project" value="TreeGrafter"/>
</dbReference>
<gene>
    <name evidence="10" type="ORF">ISF6_4599</name>
</gene>
<comment type="caution">
    <text evidence="10">The sequence shown here is derived from an EMBL/GenBank/DDBJ whole genome shotgun (WGS) entry which is preliminary data.</text>
</comment>
<dbReference type="PANTHER" id="PTHR42878:SF15">
    <property type="entry name" value="BACTERIOPHYTOCHROME"/>
    <property type="match status" value="1"/>
</dbReference>
<dbReference type="PANTHER" id="PTHR42878">
    <property type="entry name" value="TWO-COMPONENT HISTIDINE KINASE"/>
    <property type="match status" value="1"/>
</dbReference>
<dbReference type="GO" id="GO:0030295">
    <property type="term" value="F:protein kinase activator activity"/>
    <property type="evidence" value="ECO:0007669"/>
    <property type="project" value="TreeGrafter"/>
</dbReference>
<organism evidence="10 11">
    <name type="scientific">Piscinibacter sakaiensis</name>
    <name type="common">Ideonella sakaiensis</name>
    <dbReference type="NCBI Taxonomy" id="1547922"/>
    <lineage>
        <taxon>Bacteria</taxon>
        <taxon>Pseudomonadati</taxon>
        <taxon>Pseudomonadota</taxon>
        <taxon>Betaproteobacteria</taxon>
        <taxon>Burkholderiales</taxon>
        <taxon>Sphaerotilaceae</taxon>
        <taxon>Piscinibacter</taxon>
    </lineage>
</organism>
<feature type="domain" description="Histidine kinase" evidence="8">
    <location>
        <begin position="375"/>
        <end position="590"/>
    </location>
</feature>
<evidence type="ECO:0000256" key="7">
    <source>
        <dbReference type="SAM" id="Coils"/>
    </source>
</evidence>
<dbReference type="SMART" id="SM00065">
    <property type="entry name" value="GAF"/>
    <property type="match status" value="1"/>
</dbReference>
<evidence type="ECO:0000256" key="6">
    <source>
        <dbReference type="PROSITE-ProRule" id="PRU00169"/>
    </source>
</evidence>
<sequence>MARILVVDDRPVNRAMLVSLLRPVGHATAEAGDGVEALAQVAAWRPDLVICDLLMPTMDGYEFARSLRADPALPQPEIVFFTATFVADEARTLAAACGVRWLLTKPCEPEEILRTVNEALARAEAPPPPAGTGFDREHLRFLTDRLSDKVGELEQANRRLSALTELNLQLASERDPLRLLDTVAQGACALLGARWAVLRARTRNGEDGLHVAVAGRPPDEAARVAEAAAAELPWLEQAAAERRPQRRGDPSGDPQALGLPAAFGPVHGLLVAPVVSLERCWGWLLLADRADGAPFDADDERLLAIHAAQAGRIYENGSLYRQIKHTADRLQVEIEERARAARLLHEANEGLEQRVRARTAELHEVIAGLESFNRNVSHDLRGPLGGIAGAARLAREHARAGRLDQAARFLDAIATQAELSTRLVEGLLALARATNAELQRGPVDMQALAIEALGWLQEAEPARTLPVEIGPLPVIDADPLLVRQVLVNLIGNALKFSSQAAQPRVEVGVAWPDGGGDPVFHVRDNGVGFEPEAAGQLFRPFQRLHGARFPGSGVGLSIVRRIVDHHGGRVWAEGAPGAGACVFFSLGPAAPPAG</sequence>
<dbReference type="STRING" id="1547922.ISF6_4599"/>
<feature type="modified residue" description="4-aspartylphosphate" evidence="6">
    <location>
        <position position="52"/>
    </location>
</feature>
<dbReference type="EC" id="2.7.13.3" evidence="2"/>
<dbReference type="SUPFAM" id="SSF55874">
    <property type="entry name" value="ATPase domain of HSP90 chaperone/DNA topoisomerase II/histidine kinase"/>
    <property type="match status" value="1"/>
</dbReference>
<evidence type="ECO:0000256" key="1">
    <source>
        <dbReference type="ARBA" id="ARBA00000085"/>
    </source>
</evidence>
<feature type="domain" description="Response regulatory" evidence="9">
    <location>
        <begin position="3"/>
        <end position="120"/>
    </location>
</feature>
<dbReference type="GO" id="GO:0007234">
    <property type="term" value="P:osmosensory signaling via phosphorelay pathway"/>
    <property type="evidence" value="ECO:0007669"/>
    <property type="project" value="TreeGrafter"/>
</dbReference>
<keyword evidence="11" id="KW-1185">Reference proteome</keyword>
<dbReference type="InterPro" id="IPR004358">
    <property type="entry name" value="Sig_transdc_His_kin-like_C"/>
</dbReference>
<accession>A0A0K8NVW5</accession>
<dbReference type="SUPFAM" id="SSF55781">
    <property type="entry name" value="GAF domain-like"/>
    <property type="match status" value="1"/>
</dbReference>
<dbReference type="PROSITE" id="PS50109">
    <property type="entry name" value="HIS_KIN"/>
    <property type="match status" value="1"/>
</dbReference>
<dbReference type="Gene3D" id="3.40.50.2300">
    <property type="match status" value="1"/>
</dbReference>
<dbReference type="InterPro" id="IPR029016">
    <property type="entry name" value="GAF-like_dom_sf"/>
</dbReference>
<evidence type="ECO:0000259" key="9">
    <source>
        <dbReference type="PROSITE" id="PS50110"/>
    </source>
</evidence>
<dbReference type="SMART" id="SM00387">
    <property type="entry name" value="HATPase_c"/>
    <property type="match status" value="1"/>
</dbReference>
<dbReference type="InterPro" id="IPR003661">
    <property type="entry name" value="HisK_dim/P_dom"/>
</dbReference>
<evidence type="ECO:0000259" key="8">
    <source>
        <dbReference type="PROSITE" id="PS50109"/>
    </source>
</evidence>
<dbReference type="PROSITE" id="PS50110">
    <property type="entry name" value="RESPONSE_REGULATORY"/>
    <property type="match status" value="1"/>
</dbReference>
<dbReference type="InterPro" id="IPR001789">
    <property type="entry name" value="Sig_transdc_resp-reg_receiver"/>
</dbReference>
<dbReference type="EMBL" id="BBYR01000007">
    <property type="protein sequence ID" value="GAP34424.1"/>
    <property type="molecule type" value="Genomic_DNA"/>
</dbReference>
<evidence type="ECO:0000313" key="11">
    <source>
        <dbReference type="Proteomes" id="UP000037660"/>
    </source>
</evidence>
<dbReference type="OrthoDB" id="9808408at2"/>
<dbReference type="PRINTS" id="PR00344">
    <property type="entry name" value="BCTRLSENSOR"/>
</dbReference>
<dbReference type="Proteomes" id="UP000037660">
    <property type="component" value="Unassembled WGS sequence"/>
</dbReference>
<dbReference type="SMART" id="SM00448">
    <property type="entry name" value="REC"/>
    <property type="match status" value="1"/>
</dbReference>
<dbReference type="InterPro" id="IPR036097">
    <property type="entry name" value="HisK_dim/P_sf"/>
</dbReference>
<dbReference type="SUPFAM" id="SSF47384">
    <property type="entry name" value="Homodimeric domain of signal transducing histidine kinase"/>
    <property type="match status" value="1"/>
</dbReference>
<comment type="catalytic activity">
    <reaction evidence="1">
        <text>ATP + protein L-histidine = ADP + protein N-phospho-L-histidine.</text>
        <dbReference type="EC" id="2.7.13.3"/>
    </reaction>
</comment>
<dbReference type="Gene3D" id="1.10.287.130">
    <property type="match status" value="1"/>
</dbReference>
<evidence type="ECO:0000313" key="10">
    <source>
        <dbReference type="EMBL" id="GAP34424.1"/>
    </source>
</evidence>
<dbReference type="InterPro" id="IPR050351">
    <property type="entry name" value="BphY/WalK/GraS-like"/>
</dbReference>
<dbReference type="InterPro" id="IPR011006">
    <property type="entry name" value="CheY-like_superfamily"/>
</dbReference>
<name>A0A0K8NVW5_PISS1</name>
<evidence type="ECO:0000256" key="2">
    <source>
        <dbReference type="ARBA" id="ARBA00012438"/>
    </source>
</evidence>
<keyword evidence="3 6" id="KW-0597">Phosphoprotein</keyword>
<keyword evidence="4" id="KW-0808">Transferase</keyword>
<dbReference type="InterPro" id="IPR003594">
    <property type="entry name" value="HATPase_dom"/>
</dbReference>
<dbReference type="InterPro" id="IPR005467">
    <property type="entry name" value="His_kinase_dom"/>
</dbReference>
<dbReference type="AlphaFoldDB" id="A0A0K8NVW5"/>
<evidence type="ECO:0000256" key="4">
    <source>
        <dbReference type="ARBA" id="ARBA00022679"/>
    </source>
</evidence>
<reference evidence="10 11" key="2">
    <citation type="journal article" date="2016" name="Science">
        <title>A bacterium that degrades and assimilates poly(ethylene terephthalate).</title>
        <authorList>
            <person name="Yoshida S."/>
            <person name="Hiraga K."/>
            <person name="Takehana T."/>
            <person name="Taniguchi I."/>
            <person name="Yamaji H."/>
            <person name="Maeda Y."/>
            <person name="Toyohara K."/>
            <person name="Miyamoto K."/>
            <person name="Kimura Y."/>
            <person name="Oda K."/>
        </authorList>
    </citation>
    <scope>NUCLEOTIDE SEQUENCE [LARGE SCALE GENOMIC DNA]</scope>
    <source>
        <strain evidence="11">NBRC 110686 / TISTR 2288 / 201-F6</strain>
    </source>
</reference>
<proteinExistence type="predicted"/>
<dbReference type="Pfam" id="PF02518">
    <property type="entry name" value="HATPase_c"/>
    <property type="match status" value="1"/>
</dbReference>